<evidence type="ECO:0000313" key="1">
    <source>
        <dbReference type="EMBL" id="RDD64193.1"/>
    </source>
</evidence>
<name>A0A369TFU7_9RHOB</name>
<comment type="caution">
    <text evidence="1">The sequence shown here is derived from an EMBL/GenBank/DDBJ whole genome shotgun (WGS) entry which is preliminary data.</text>
</comment>
<accession>A0A369TFU7</accession>
<dbReference type="OrthoDB" id="7374566at2"/>
<keyword evidence="2" id="KW-1185">Reference proteome</keyword>
<dbReference type="Proteomes" id="UP000253977">
    <property type="component" value="Unassembled WGS sequence"/>
</dbReference>
<sequence length="407" mass="45280">MVVEFELLLGSFARRVTLKVAKGEDIDALARRYLSGALRYRGREGINLIAIAVDYRKEEEDRLRKLNVTVRGTSGSNVQNHKDRRARFLASRLLEAWGIARSLRPLNRDEAKAMLPGLLKLFDLGDEVLTGLLIKELGLSVDELLGAQLISQKSRQPVTLADAEGDEVIEQEVSRSVPSRSTRDYTNYKIATGWLRETIAKRLSTELDFRDFRPLSERLSGLGTLMIGGQPVSVFLARDLMSFKSISALEMELSQRAQKSTGLILGASPEAPRYIGHNVVIPIGTVMEPGDPDLAIDLDRLRDRYESDRKASKHIVCAKVFEGGNNTGSFVMPDKPALPLTGRIQLDFFTKLADAYNAGFPEVHASILVEGTSASTPRAVFSGKMRKRVFDDYVERARDNGCWRLKG</sequence>
<protein>
    <submittedName>
        <fullName evidence="1">Uncharacterized protein</fullName>
    </submittedName>
</protein>
<dbReference type="RefSeq" id="WP_114512912.1">
    <property type="nucleotide sequence ID" value="NZ_QPMK01000027.1"/>
</dbReference>
<dbReference type="AlphaFoldDB" id="A0A369TFU7"/>
<dbReference type="EMBL" id="QPMK01000027">
    <property type="protein sequence ID" value="RDD64193.1"/>
    <property type="molecule type" value="Genomic_DNA"/>
</dbReference>
<proteinExistence type="predicted"/>
<gene>
    <name evidence="1" type="ORF">DU478_21510</name>
</gene>
<evidence type="ECO:0000313" key="2">
    <source>
        <dbReference type="Proteomes" id="UP000253977"/>
    </source>
</evidence>
<reference evidence="1 2" key="1">
    <citation type="submission" date="2018-07" db="EMBL/GenBank/DDBJ databases">
        <title>Thalassococcus profundi sp. nov., a marine bacterium isolated from deep seawater of Okinawa Trough.</title>
        <authorList>
            <person name="Yu M."/>
        </authorList>
    </citation>
    <scope>NUCLEOTIDE SEQUENCE [LARGE SCALE GENOMIC DNA]</scope>
    <source>
        <strain evidence="1 2">WRAS1</strain>
    </source>
</reference>
<organism evidence="1 2">
    <name type="scientific">Thalassococcus profundi</name>
    <dbReference type="NCBI Taxonomy" id="2282382"/>
    <lineage>
        <taxon>Bacteria</taxon>
        <taxon>Pseudomonadati</taxon>
        <taxon>Pseudomonadota</taxon>
        <taxon>Alphaproteobacteria</taxon>
        <taxon>Rhodobacterales</taxon>
        <taxon>Roseobacteraceae</taxon>
        <taxon>Thalassococcus</taxon>
    </lineage>
</organism>